<reference evidence="1" key="1">
    <citation type="submission" date="2006-10" db="EMBL/GenBank/DDBJ databases">
        <authorList>
            <person name="Amadeo P."/>
            <person name="Zhao Q."/>
            <person name="Wortman J."/>
            <person name="Fraser-Liggett C."/>
            <person name="Carlton J."/>
        </authorList>
    </citation>
    <scope>NUCLEOTIDE SEQUENCE</scope>
    <source>
        <strain evidence="1">G3</strain>
    </source>
</reference>
<dbReference type="AlphaFoldDB" id="A2E580"/>
<gene>
    <name evidence="1" type="ORF">TVAG_003660</name>
</gene>
<dbReference type="VEuPathDB" id="TrichDB:TVAGG3_0472130"/>
<dbReference type="InParanoid" id="A2E580"/>
<reference evidence="1" key="2">
    <citation type="journal article" date="2007" name="Science">
        <title>Draft genome sequence of the sexually transmitted pathogen Trichomonas vaginalis.</title>
        <authorList>
            <person name="Carlton J.M."/>
            <person name="Hirt R.P."/>
            <person name="Silva J.C."/>
            <person name="Delcher A.L."/>
            <person name="Schatz M."/>
            <person name="Zhao Q."/>
            <person name="Wortman J.R."/>
            <person name="Bidwell S.L."/>
            <person name="Alsmark U.C.M."/>
            <person name="Besteiro S."/>
            <person name="Sicheritz-Ponten T."/>
            <person name="Noel C.J."/>
            <person name="Dacks J.B."/>
            <person name="Foster P.G."/>
            <person name="Simillion C."/>
            <person name="Van de Peer Y."/>
            <person name="Miranda-Saavedra D."/>
            <person name="Barton G.J."/>
            <person name="Westrop G.D."/>
            <person name="Mueller S."/>
            <person name="Dessi D."/>
            <person name="Fiori P.L."/>
            <person name="Ren Q."/>
            <person name="Paulsen I."/>
            <person name="Zhang H."/>
            <person name="Bastida-Corcuera F.D."/>
            <person name="Simoes-Barbosa A."/>
            <person name="Brown M.T."/>
            <person name="Hayes R.D."/>
            <person name="Mukherjee M."/>
            <person name="Okumura C.Y."/>
            <person name="Schneider R."/>
            <person name="Smith A.J."/>
            <person name="Vanacova S."/>
            <person name="Villalvazo M."/>
            <person name="Haas B.J."/>
            <person name="Pertea M."/>
            <person name="Feldblyum T.V."/>
            <person name="Utterback T.R."/>
            <person name="Shu C.L."/>
            <person name="Osoegawa K."/>
            <person name="de Jong P.J."/>
            <person name="Hrdy I."/>
            <person name="Horvathova L."/>
            <person name="Zubacova Z."/>
            <person name="Dolezal P."/>
            <person name="Malik S.B."/>
            <person name="Logsdon J.M. Jr."/>
            <person name="Henze K."/>
            <person name="Gupta A."/>
            <person name="Wang C.C."/>
            <person name="Dunne R.L."/>
            <person name="Upcroft J.A."/>
            <person name="Upcroft P."/>
            <person name="White O."/>
            <person name="Salzberg S.L."/>
            <person name="Tang P."/>
            <person name="Chiu C.-H."/>
            <person name="Lee Y.-S."/>
            <person name="Embley T.M."/>
            <person name="Coombs G.H."/>
            <person name="Mottram J.C."/>
            <person name="Tachezy J."/>
            <person name="Fraser-Liggett C.M."/>
            <person name="Johnson P.J."/>
        </authorList>
    </citation>
    <scope>NUCLEOTIDE SEQUENCE [LARGE SCALE GENOMIC DNA]</scope>
    <source>
        <strain evidence="1">G3</strain>
    </source>
</reference>
<protein>
    <submittedName>
        <fullName evidence="1">Uncharacterized protein</fullName>
    </submittedName>
</protein>
<evidence type="ECO:0000313" key="2">
    <source>
        <dbReference type="Proteomes" id="UP000001542"/>
    </source>
</evidence>
<accession>A2E580</accession>
<dbReference type="KEGG" id="tva:4770122"/>
<organism evidence="1 2">
    <name type="scientific">Trichomonas vaginalis (strain ATCC PRA-98 / G3)</name>
    <dbReference type="NCBI Taxonomy" id="412133"/>
    <lineage>
        <taxon>Eukaryota</taxon>
        <taxon>Metamonada</taxon>
        <taxon>Parabasalia</taxon>
        <taxon>Trichomonadida</taxon>
        <taxon>Trichomonadidae</taxon>
        <taxon>Trichomonas</taxon>
    </lineage>
</organism>
<dbReference type="EMBL" id="DS113306">
    <property type="protein sequence ID" value="EAY12160.1"/>
    <property type="molecule type" value="Genomic_DNA"/>
</dbReference>
<name>A2E580_TRIV3</name>
<evidence type="ECO:0000313" key="1">
    <source>
        <dbReference type="EMBL" id="EAY12160.1"/>
    </source>
</evidence>
<dbReference type="VEuPathDB" id="TrichDB:TVAG_003660"/>
<keyword evidence="2" id="KW-1185">Reference proteome</keyword>
<proteinExistence type="predicted"/>
<dbReference type="Proteomes" id="UP000001542">
    <property type="component" value="Unassembled WGS sequence"/>
</dbReference>
<sequence>MFWILFLADRQITTDWSQFASEDMLVSACEVCDLVVDKFRKGEINDLLPQNNTECADSSTTNPYCGLIKNITSDINATFKNKIPRNACEIISPCVSFSQKEFTGELCYPCRFLYHFSIMVNVTDKVQFIKRFCTTTRSTFAALCSRIESDNTGKFWNNLQKSKNSLQQCYPFCRKAEDRQARMKRSHRFDREL</sequence>
<dbReference type="RefSeq" id="XP_001324383.1">
    <property type="nucleotide sequence ID" value="XM_001324348.1"/>
</dbReference>